<evidence type="ECO:0000313" key="2">
    <source>
        <dbReference type="Proteomes" id="UP000295680"/>
    </source>
</evidence>
<accession>A0A4R2J5F1</accession>
<dbReference type="AlphaFoldDB" id="A0A4R2J5F1"/>
<keyword evidence="2" id="KW-1185">Reference proteome</keyword>
<sequence length="75" mass="8047">MSFVLVAALMVVGLVIAALTLLKVARSARRLAVTRTEVTGEVNDAKGMLRARTAALRIAVRDRLQNKTIGEVTKA</sequence>
<dbReference type="Proteomes" id="UP000295680">
    <property type="component" value="Unassembled WGS sequence"/>
</dbReference>
<reference evidence="1 2" key="1">
    <citation type="submission" date="2019-03" db="EMBL/GenBank/DDBJ databases">
        <title>Genomic Encyclopedia of Type Strains, Phase IV (KMG-IV): sequencing the most valuable type-strain genomes for metagenomic binning, comparative biology and taxonomic classification.</title>
        <authorList>
            <person name="Goeker M."/>
        </authorList>
    </citation>
    <scope>NUCLEOTIDE SEQUENCE [LARGE SCALE GENOMIC DNA]</scope>
    <source>
        <strain evidence="1 2">DSM 45934</strain>
    </source>
</reference>
<proteinExistence type="predicted"/>
<comment type="caution">
    <text evidence="1">The sequence shown here is derived from an EMBL/GenBank/DDBJ whole genome shotgun (WGS) entry which is preliminary data.</text>
</comment>
<protein>
    <submittedName>
        <fullName evidence="1">Uncharacterized protein</fullName>
    </submittedName>
</protein>
<name>A0A4R2J5F1_9PSEU</name>
<gene>
    <name evidence="1" type="ORF">EV192_110133</name>
</gene>
<dbReference type="NCBIfam" id="NF037944">
    <property type="entry name" value="holin_2"/>
    <property type="match status" value="1"/>
</dbReference>
<dbReference type="EMBL" id="SLWS01000010">
    <property type="protein sequence ID" value="TCO53544.1"/>
    <property type="molecule type" value="Genomic_DNA"/>
</dbReference>
<dbReference type="OrthoDB" id="3700427at2"/>
<dbReference type="RefSeq" id="WP_132123520.1">
    <property type="nucleotide sequence ID" value="NZ_SLWS01000010.1"/>
</dbReference>
<evidence type="ECO:0000313" key="1">
    <source>
        <dbReference type="EMBL" id="TCO53544.1"/>
    </source>
</evidence>
<organism evidence="1 2">
    <name type="scientific">Actinocrispum wychmicini</name>
    <dbReference type="NCBI Taxonomy" id="1213861"/>
    <lineage>
        <taxon>Bacteria</taxon>
        <taxon>Bacillati</taxon>
        <taxon>Actinomycetota</taxon>
        <taxon>Actinomycetes</taxon>
        <taxon>Pseudonocardiales</taxon>
        <taxon>Pseudonocardiaceae</taxon>
        <taxon>Actinocrispum</taxon>
    </lineage>
</organism>